<dbReference type="Proteomes" id="UP001352263">
    <property type="component" value="Unassembled WGS sequence"/>
</dbReference>
<reference evidence="2 3" key="1">
    <citation type="submission" date="2023-10" db="EMBL/GenBank/DDBJ databases">
        <title>Noviherbaspirillum sp. CPCC 100848 genome assembly.</title>
        <authorList>
            <person name="Li X.Y."/>
            <person name="Fang X.M."/>
        </authorList>
    </citation>
    <scope>NUCLEOTIDE SEQUENCE [LARGE SCALE GENOMIC DNA]</scope>
    <source>
        <strain evidence="2 3">CPCC 100848</strain>
    </source>
</reference>
<evidence type="ECO:0000313" key="2">
    <source>
        <dbReference type="EMBL" id="MEC4717931.1"/>
    </source>
</evidence>
<keyword evidence="3" id="KW-1185">Reference proteome</keyword>
<proteinExistence type="predicted"/>
<sequence>MSNLKSAELAIQAELDHARQGLAYYQSKVEALEDALAKVHSVQTVLSEEGNVPRAAKSRNSAAAAPKSQGKRRAQPAAEDEKLPSTGKDFWPSLLNDEPQSPAEILAAAVKALGITPSADQTKKLSQRQANALSVMAKNGDIGTVGDGRSRRYFRKEGNRAA</sequence>
<feature type="compositionally biased region" description="Low complexity" evidence="1">
    <location>
        <begin position="53"/>
        <end position="67"/>
    </location>
</feature>
<accession>A0ABU6J2R7</accession>
<dbReference type="EMBL" id="JAWIIV010000001">
    <property type="protein sequence ID" value="MEC4717931.1"/>
    <property type="molecule type" value="Genomic_DNA"/>
</dbReference>
<evidence type="ECO:0000256" key="1">
    <source>
        <dbReference type="SAM" id="MobiDB-lite"/>
    </source>
</evidence>
<gene>
    <name evidence="2" type="ORF">RY831_02100</name>
</gene>
<comment type="caution">
    <text evidence="2">The sequence shown here is derived from an EMBL/GenBank/DDBJ whole genome shotgun (WGS) entry which is preliminary data.</text>
</comment>
<feature type="region of interest" description="Disordered" evidence="1">
    <location>
        <begin position="44"/>
        <end position="97"/>
    </location>
</feature>
<protein>
    <submittedName>
        <fullName evidence="2">Uncharacterized protein</fullName>
    </submittedName>
</protein>
<feature type="region of interest" description="Disordered" evidence="1">
    <location>
        <begin position="140"/>
        <end position="162"/>
    </location>
</feature>
<name>A0ABU6J2R7_9BURK</name>
<dbReference type="RefSeq" id="WP_326504675.1">
    <property type="nucleotide sequence ID" value="NZ_JAWIIV010000001.1"/>
</dbReference>
<organism evidence="2 3">
    <name type="scientific">Noviherbaspirillum album</name>
    <dbReference type="NCBI Taxonomy" id="3080276"/>
    <lineage>
        <taxon>Bacteria</taxon>
        <taxon>Pseudomonadati</taxon>
        <taxon>Pseudomonadota</taxon>
        <taxon>Betaproteobacteria</taxon>
        <taxon>Burkholderiales</taxon>
        <taxon>Oxalobacteraceae</taxon>
        <taxon>Noviherbaspirillum</taxon>
    </lineage>
</organism>
<evidence type="ECO:0000313" key="3">
    <source>
        <dbReference type="Proteomes" id="UP001352263"/>
    </source>
</evidence>